<keyword evidence="2" id="KW-0472">Membrane</keyword>
<accession>A0A182QT07</accession>
<proteinExistence type="predicted"/>
<dbReference type="EMBL" id="AXCN02000753">
    <property type="status" value="NOT_ANNOTATED_CDS"/>
    <property type="molecule type" value="Genomic_DNA"/>
</dbReference>
<evidence type="ECO:0000256" key="2">
    <source>
        <dbReference type="SAM" id="Phobius"/>
    </source>
</evidence>
<dbReference type="EnsemblMetazoa" id="AFAF016237-RA">
    <property type="protein sequence ID" value="AFAF016237-PA"/>
    <property type="gene ID" value="AFAF016237"/>
</dbReference>
<dbReference type="VEuPathDB" id="VectorBase:AFAF016237"/>
<organism evidence="3 4">
    <name type="scientific">Anopheles farauti</name>
    <dbReference type="NCBI Taxonomy" id="69004"/>
    <lineage>
        <taxon>Eukaryota</taxon>
        <taxon>Metazoa</taxon>
        <taxon>Ecdysozoa</taxon>
        <taxon>Arthropoda</taxon>
        <taxon>Hexapoda</taxon>
        <taxon>Insecta</taxon>
        <taxon>Pterygota</taxon>
        <taxon>Neoptera</taxon>
        <taxon>Endopterygota</taxon>
        <taxon>Diptera</taxon>
        <taxon>Nematocera</taxon>
        <taxon>Culicoidea</taxon>
        <taxon>Culicidae</taxon>
        <taxon>Anophelinae</taxon>
        <taxon>Anopheles</taxon>
    </lineage>
</organism>
<keyword evidence="2" id="KW-0812">Transmembrane</keyword>
<protein>
    <submittedName>
        <fullName evidence="3">Uncharacterized protein</fullName>
    </submittedName>
</protein>
<evidence type="ECO:0000256" key="1">
    <source>
        <dbReference type="SAM" id="MobiDB-lite"/>
    </source>
</evidence>
<name>A0A182QT07_9DIPT</name>
<keyword evidence="4" id="KW-1185">Reference proteome</keyword>
<reference evidence="3" key="2">
    <citation type="submission" date="2020-05" db="UniProtKB">
        <authorList>
            <consortium name="EnsemblMetazoa"/>
        </authorList>
    </citation>
    <scope>IDENTIFICATION</scope>
    <source>
        <strain evidence="3">FAR1</strain>
    </source>
</reference>
<reference evidence="4" key="1">
    <citation type="submission" date="2014-01" db="EMBL/GenBank/DDBJ databases">
        <title>The Genome Sequence of Anopheles farauti FAR1 (V2).</title>
        <authorList>
            <consortium name="The Broad Institute Genomics Platform"/>
            <person name="Neafsey D.E."/>
            <person name="Besansky N."/>
            <person name="Howell P."/>
            <person name="Walton C."/>
            <person name="Young S.K."/>
            <person name="Zeng Q."/>
            <person name="Gargeya S."/>
            <person name="Fitzgerald M."/>
            <person name="Haas B."/>
            <person name="Abouelleil A."/>
            <person name="Allen A.W."/>
            <person name="Alvarado L."/>
            <person name="Arachchi H.M."/>
            <person name="Berlin A.M."/>
            <person name="Chapman S.B."/>
            <person name="Gainer-Dewar J."/>
            <person name="Goldberg J."/>
            <person name="Griggs A."/>
            <person name="Gujja S."/>
            <person name="Hansen M."/>
            <person name="Howarth C."/>
            <person name="Imamovic A."/>
            <person name="Ireland A."/>
            <person name="Larimer J."/>
            <person name="McCowan C."/>
            <person name="Murphy C."/>
            <person name="Pearson M."/>
            <person name="Poon T.W."/>
            <person name="Priest M."/>
            <person name="Roberts A."/>
            <person name="Saif S."/>
            <person name="Shea T."/>
            <person name="Sisk P."/>
            <person name="Sykes S."/>
            <person name="Wortman J."/>
            <person name="Nusbaum C."/>
            <person name="Birren B."/>
        </authorList>
    </citation>
    <scope>NUCLEOTIDE SEQUENCE [LARGE SCALE GENOMIC DNA]</scope>
    <source>
        <strain evidence="4">FAR1</strain>
    </source>
</reference>
<feature type="region of interest" description="Disordered" evidence="1">
    <location>
        <begin position="240"/>
        <end position="275"/>
    </location>
</feature>
<evidence type="ECO:0000313" key="3">
    <source>
        <dbReference type="EnsemblMetazoa" id="AFAF016237-PA"/>
    </source>
</evidence>
<keyword evidence="2" id="KW-1133">Transmembrane helix</keyword>
<feature type="compositionally biased region" description="Polar residues" evidence="1">
    <location>
        <begin position="247"/>
        <end position="259"/>
    </location>
</feature>
<sequence length="509" mass="54219">MFSRTVAHSLAETASVSSGAATASSSASSSITVQEGISSSAASFVSSFSSSAATASSFQAQLMYSFCVTMYAGFVRLWRLEPVAILLLQSDELPDGQCRTGLKGWLAGGAGSYSMVAGSLDRASSNRGSSSSSSCGSPSLPSDVLSTNGTCTSSDCACCSESCDPSCESSCWEAGELVSIFTSTAPSSIITIGVSSYPITLPGSSLAYYGDDDSASFCSTMSSGSSSLTGETVLLTSGLRMGKQPGSPYSATPSATLDDTNGGDEEDDEEDFSTTGRIRPFSSWLRIVNGETYLIALLLDEIEMQQQNGSQLLHLLHRLQCRGHTVELTVPIVRIVATLLIIRQDATVRRVVALVVVIATVLVSLLIVFLIVAVFHLARIDGITLRHPILVHIVHAQFRLCFALRGRVLLHLFRLVHFTLVRCFRLRTVIIHHERMEPARTEPVNPVRTITVSVTMVAAKRMVAVMMDEVMRATASTGKGTKTTTAGSARDRTVRTLLLSPPPSSSPSW</sequence>
<dbReference type="Proteomes" id="UP000075886">
    <property type="component" value="Unassembled WGS sequence"/>
</dbReference>
<feature type="compositionally biased region" description="Acidic residues" evidence="1">
    <location>
        <begin position="261"/>
        <end position="272"/>
    </location>
</feature>
<evidence type="ECO:0000313" key="4">
    <source>
        <dbReference type="Proteomes" id="UP000075886"/>
    </source>
</evidence>
<dbReference type="AlphaFoldDB" id="A0A182QT07"/>
<feature type="transmembrane region" description="Helical" evidence="2">
    <location>
        <begin position="351"/>
        <end position="378"/>
    </location>
</feature>